<dbReference type="Proteomes" id="UP000777784">
    <property type="component" value="Unassembled WGS sequence"/>
</dbReference>
<dbReference type="AlphaFoldDB" id="A0A948W759"/>
<feature type="transmembrane region" description="Helical" evidence="1">
    <location>
        <begin position="160"/>
        <end position="179"/>
    </location>
</feature>
<keyword evidence="1" id="KW-0812">Transmembrane</keyword>
<keyword evidence="1" id="KW-1133">Transmembrane helix</keyword>
<organism evidence="2 3">
    <name type="scientific">Eiseniibacteriota bacterium</name>
    <dbReference type="NCBI Taxonomy" id="2212470"/>
    <lineage>
        <taxon>Bacteria</taxon>
        <taxon>Candidatus Eiseniibacteriota</taxon>
    </lineage>
</organism>
<comment type="caution">
    <text evidence="2">The sequence shown here is derived from an EMBL/GenBank/DDBJ whole genome shotgun (WGS) entry which is preliminary data.</text>
</comment>
<evidence type="ECO:0000313" key="3">
    <source>
        <dbReference type="Proteomes" id="UP000777784"/>
    </source>
</evidence>
<evidence type="ECO:0000313" key="2">
    <source>
        <dbReference type="EMBL" id="MBU2692244.1"/>
    </source>
</evidence>
<keyword evidence="1" id="KW-0472">Membrane</keyword>
<feature type="transmembrane region" description="Helical" evidence="1">
    <location>
        <begin position="21"/>
        <end position="46"/>
    </location>
</feature>
<evidence type="ECO:0000256" key="1">
    <source>
        <dbReference type="SAM" id="Phobius"/>
    </source>
</evidence>
<proteinExistence type="predicted"/>
<reference evidence="2" key="1">
    <citation type="submission" date="2021-05" db="EMBL/GenBank/DDBJ databases">
        <title>Energy efficiency and biological interactions define the core microbiome of deep oligotrophic groundwater.</title>
        <authorList>
            <person name="Mehrshad M."/>
            <person name="Lopez-Fernandez M."/>
            <person name="Bell E."/>
            <person name="Bernier-Latmani R."/>
            <person name="Bertilsson S."/>
            <person name="Dopson M."/>
        </authorList>
    </citation>
    <scope>NUCLEOTIDE SEQUENCE</scope>
    <source>
        <strain evidence="2">Modern_marine.mb.64</strain>
    </source>
</reference>
<feature type="transmembrane region" description="Helical" evidence="1">
    <location>
        <begin position="133"/>
        <end position="153"/>
    </location>
</feature>
<feature type="transmembrane region" description="Helical" evidence="1">
    <location>
        <begin position="52"/>
        <end position="73"/>
    </location>
</feature>
<protein>
    <submittedName>
        <fullName evidence="2">Uncharacterized protein</fullName>
    </submittedName>
</protein>
<name>A0A948W759_UNCEI</name>
<dbReference type="EMBL" id="JAHJDP010000087">
    <property type="protein sequence ID" value="MBU2692244.1"/>
    <property type="molecule type" value="Genomic_DNA"/>
</dbReference>
<gene>
    <name evidence="2" type="ORF">KJ970_15080</name>
</gene>
<sequence>MRNLNIALQSCLAPMASARAIKITLAISLLFLATVITGRVLGFVSISNLAHLRALVLIPGLPIAAIILSEMALRDGISQKTLLYPLLGPVSRPALAVVRTLVTALILITGATLLILILHFLRHAGWGSFPREFYSILLGALAYTGLFSVIHLFTKRGMIISLAVYFIFDHFIGQIPFSIRSIVPSYHLRLLTNLEETFQIPISMHLESGTVLESSVYLIIMAAIGFGLTASIFSKKNLGELC</sequence>
<accession>A0A948W759</accession>
<feature type="transmembrane region" description="Helical" evidence="1">
    <location>
        <begin position="214"/>
        <end position="233"/>
    </location>
</feature>
<feature type="transmembrane region" description="Helical" evidence="1">
    <location>
        <begin position="94"/>
        <end position="121"/>
    </location>
</feature>